<evidence type="ECO:0000256" key="1">
    <source>
        <dbReference type="ARBA" id="ARBA00022857"/>
    </source>
</evidence>
<keyword evidence="4" id="KW-0378">Hydrolase</keyword>
<dbReference type="InterPro" id="IPR051609">
    <property type="entry name" value="NmrA/Isoflavone_reductase-like"/>
</dbReference>
<feature type="domain" description="NmrA-like" evidence="3">
    <location>
        <begin position="3"/>
        <end position="309"/>
    </location>
</feature>
<dbReference type="SUPFAM" id="SSF51735">
    <property type="entry name" value="NAD(P)-binding Rossmann-fold domains"/>
    <property type="match status" value="1"/>
</dbReference>
<comment type="caution">
    <text evidence="4">The sequence shown here is derived from an EMBL/GenBank/DDBJ whole genome shotgun (WGS) entry which is preliminary data.</text>
</comment>
<dbReference type="Gene3D" id="3.90.25.10">
    <property type="entry name" value="UDP-galactose 4-epimerase, domain 1"/>
    <property type="match status" value="1"/>
</dbReference>
<reference evidence="4" key="1">
    <citation type="submission" date="2020-05" db="EMBL/GenBank/DDBJ databases">
        <title>Mycena genomes resolve the evolution of fungal bioluminescence.</title>
        <authorList>
            <person name="Tsai I.J."/>
        </authorList>
    </citation>
    <scope>NUCLEOTIDE SEQUENCE</scope>
    <source>
        <strain evidence="4">CCC161011</strain>
    </source>
</reference>
<dbReference type="Proteomes" id="UP000620124">
    <property type="component" value="Unassembled WGS sequence"/>
</dbReference>
<organism evidence="4 5">
    <name type="scientific">Mycena venus</name>
    <dbReference type="NCBI Taxonomy" id="2733690"/>
    <lineage>
        <taxon>Eukaryota</taxon>
        <taxon>Fungi</taxon>
        <taxon>Dikarya</taxon>
        <taxon>Basidiomycota</taxon>
        <taxon>Agaricomycotina</taxon>
        <taxon>Agaricomycetes</taxon>
        <taxon>Agaricomycetidae</taxon>
        <taxon>Agaricales</taxon>
        <taxon>Marasmiineae</taxon>
        <taxon>Mycenaceae</taxon>
        <taxon>Mycena</taxon>
    </lineage>
</organism>
<dbReference type="InterPro" id="IPR036291">
    <property type="entry name" value="NAD(P)-bd_dom_sf"/>
</dbReference>
<protein>
    <submittedName>
        <fullName evidence="4">Glycoside hydrolase</fullName>
    </submittedName>
</protein>
<dbReference type="Pfam" id="PF05368">
    <property type="entry name" value="NmrA"/>
    <property type="match status" value="1"/>
</dbReference>
<keyword evidence="5" id="KW-1185">Reference proteome</keyword>
<name>A0A8H6XL19_9AGAR</name>
<dbReference type="OrthoDB" id="9974981at2759"/>
<proteinExistence type="predicted"/>
<dbReference type="GO" id="GO:0016787">
    <property type="term" value="F:hydrolase activity"/>
    <property type="evidence" value="ECO:0007669"/>
    <property type="project" value="UniProtKB-KW"/>
</dbReference>
<evidence type="ECO:0000313" key="5">
    <source>
        <dbReference type="Proteomes" id="UP000620124"/>
    </source>
</evidence>
<dbReference type="EMBL" id="JACAZI010000017">
    <property type="protein sequence ID" value="KAF7342396.1"/>
    <property type="molecule type" value="Genomic_DNA"/>
</dbReference>
<dbReference type="AlphaFoldDB" id="A0A8H6XL19"/>
<accession>A0A8H6XL19</accession>
<gene>
    <name evidence="4" type="ORF">MVEN_01828600</name>
</gene>
<dbReference type="Gene3D" id="3.40.50.720">
    <property type="entry name" value="NAD(P)-binding Rossmann-like Domain"/>
    <property type="match status" value="1"/>
</dbReference>
<dbReference type="GO" id="GO:0016491">
    <property type="term" value="F:oxidoreductase activity"/>
    <property type="evidence" value="ECO:0007669"/>
    <property type="project" value="UniProtKB-KW"/>
</dbReference>
<keyword evidence="2" id="KW-0560">Oxidoreductase</keyword>
<dbReference type="PANTHER" id="PTHR47706">
    <property type="entry name" value="NMRA-LIKE FAMILY PROTEIN"/>
    <property type="match status" value="1"/>
</dbReference>
<sequence>MSKQRVLILGATGQTGKSILQGLLKDTESFEVEALVRPTSAEKPEVKKIAEMGVKIHVVDIGGPLEELVNVLTGIDVFISAIDAMGQLAQLQLVTAAKKAGVKRFVPCAFITVAPPGGVMALRDSKEEVYQEIRKQFLPYTIIDVGYWHQVSFPTLPSGRVDYASVIIPRIKIHARGTTPTMLTDLRDIGTFVALIIKDPRTLNKFVCTYSEALSENEIFAMMEELSGEKIEREHISAEDIIASRVSALASSKAEPENWMAQARKFMADYEFSNYVRADNTPEYAKYLGYLDARDLYPEFKPKTFREFLGELFEGKVDKPYKQYRESAFGRSSLSFGLSQ</sequence>
<keyword evidence="1" id="KW-0521">NADP</keyword>
<evidence type="ECO:0000313" key="4">
    <source>
        <dbReference type="EMBL" id="KAF7342396.1"/>
    </source>
</evidence>
<dbReference type="InterPro" id="IPR008030">
    <property type="entry name" value="NmrA-like"/>
</dbReference>
<evidence type="ECO:0000256" key="2">
    <source>
        <dbReference type="ARBA" id="ARBA00023002"/>
    </source>
</evidence>
<evidence type="ECO:0000259" key="3">
    <source>
        <dbReference type="Pfam" id="PF05368"/>
    </source>
</evidence>
<dbReference type="PANTHER" id="PTHR47706:SF9">
    <property type="entry name" value="NMRA-LIKE DOMAIN-CONTAINING PROTEIN-RELATED"/>
    <property type="match status" value="1"/>
</dbReference>